<sequence length="106" mass="11915">MEKGILLNKLTRAEEALRKVVVPGYNIDVISSGIVSKLRISNDGRKLAVYLNFSSKEPACLFRRFISDTVWSTIAENIRDTLVNISLFDEVLVLDDSSESLLIQLE</sequence>
<proteinExistence type="predicted"/>
<dbReference type="Gene3D" id="3.30.300.130">
    <property type="entry name" value="Fe-S cluster assembly (FSCA)"/>
    <property type="match status" value="1"/>
</dbReference>
<dbReference type="InterPro" id="IPR034904">
    <property type="entry name" value="FSCA_dom_sf"/>
</dbReference>
<accession>A0A7C2Z4A7</accession>
<dbReference type="SUPFAM" id="SSF117916">
    <property type="entry name" value="Fe-S cluster assembly (FSCA) domain-like"/>
    <property type="match status" value="1"/>
</dbReference>
<evidence type="ECO:0000313" key="1">
    <source>
        <dbReference type="EMBL" id="HEU97961.1"/>
    </source>
</evidence>
<gene>
    <name evidence="1" type="ORF">ENO36_03800</name>
</gene>
<reference evidence="1" key="1">
    <citation type="journal article" date="2020" name="mSystems">
        <title>Genome- and Community-Level Interaction Insights into Carbon Utilization and Element Cycling Functions of Hydrothermarchaeota in Hydrothermal Sediment.</title>
        <authorList>
            <person name="Zhou Z."/>
            <person name="Liu Y."/>
            <person name="Xu W."/>
            <person name="Pan J."/>
            <person name="Luo Z.H."/>
            <person name="Li M."/>
        </authorList>
    </citation>
    <scope>NUCLEOTIDE SEQUENCE [LARGE SCALE GENOMIC DNA]</scope>
    <source>
        <strain evidence="1">SpSt-1259</strain>
    </source>
</reference>
<dbReference type="EMBL" id="DSFE01000082">
    <property type="protein sequence ID" value="HEU97961.1"/>
    <property type="molecule type" value="Genomic_DNA"/>
</dbReference>
<protein>
    <recommendedName>
        <fullName evidence="2">Ribosome-binding factor A</fullName>
    </recommendedName>
</protein>
<dbReference type="Proteomes" id="UP000885664">
    <property type="component" value="Unassembled WGS sequence"/>
</dbReference>
<name>A0A7C2Z4A7_9CREN</name>
<evidence type="ECO:0008006" key="2">
    <source>
        <dbReference type="Google" id="ProtNLM"/>
    </source>
</evidence>
<dbReference type="AlphaFoldDB" id="A0A7C2Z4A7"/>
<organism evidence="1">
    <name type="scientific">Fervidicoccus fontis</name>
    <dbReference type="NCBI Taxonomy" id="683846"/>
    <lineage>
        <taxon>Archaea</taxon>
        <taxon>Thermoproteota</taxon>
        <taxon>Thermoprotei</taxon>
        <taxon>Fervidicoccales</taxon>
        <taxon>Fervidicoccaceae</taxon>
        <taxon>Fervidicoccus</taxon>
    </lineage>
</organism>
<comment type="caution">
    <text evidence="1">The sequence shown here is derived from an EMBL/GenBank/DDBJ whole genome shotgun (WGS) entry which is preliminary data.</text>
</comment>